<dbReference type="PANTHER" id="PTHR15111:SF0">
    <property type="entry name" value="UNCONVENTIONAL PREFOLDIN RPB5 INTERACTOR 1"/>
    <property type="match status" value="1"/>
</dbReference>
<proteinExistence type="evidence at transcript level"/>
<keyword evidence="4" id="KW-0175">Coiled coil</keyword>
<dbReference type="SUPFAM" id="SSF46579">
    <property type="entry name" value="Prefoldin"/>
    <property type="match status" value="1"/>
</dbReference>
<accession>U5EVF1</accession>
<feature type="non-terminal residue" evidence="6">
    <location>
        <position position="1"/>
    </location>
</feature>
<feature type="coiled-coil region" evidence="4">
    <location>
        <begin position="138"/>
        <end position="191"/>
    </location>
</feature>
<dbReference type="EMBL" id="GANO01001889">
    <property type="protein sequence ID" value="JAB57982.1"/>
    <property type="molecule type" value="mRNA"/>
</dbReference>
<evidence type="ECO:0000256" key="3">
    <source>
        <dbReference type="ARBA" id="ARBA00038295"/>
    </source>
</evidence>
<evidence type="ECO:0000256" key="1">
    <source>
        <dbReference type="ARBA" id="ARBA00004123"/>
    </source>
</evidence>
<dbReference type="Pfam" id="PF02996">
    <property type="entry name" value="Prefoldin"/>
    <property type="match status" value="1"/>
</dbReference>
<feature type="compositionally biased region" description="Basic residues" evidence="5">
    <location>
        <begin position="463"/>
        <end position="472"/>
    </location>
</feature>
<dbReference type="PANTHER" id="PTHR15111">
    <property type="entry name" value="RNA POLYMERASE II SUBUNIT 5-MEDIATING PROTEIN NNX3"/>
    <property type="match status" value="1"/>
</dbReference>
<name>U5EVF1_9DIPT</name>
<comment type="subcellular location">
    <subcellularLocation>
        <location evidence="1">Nucleus</location>
    </subcellularLocation>
</comment>
<dbReference type="InterPro" id="IPR052255">
    <property type="entry name" value="RNA_pol_II_subunit5-mediator"/>
</dbReference>
<dbReference type="Gene3D" id="1.10.287.370">
    <property type="match status" value="1"/>
</dbReference>
<protein>
    <submittedName>
        <fullName evidence="6">Protein aael aael005202 aedes aegypti</fullName>
    </submittedName>
</protein>
<dbReference type="InterPro" id="IPR004127">
    <property type="entry name" value="Prefoldin_subunit_alpha"/>
</dbReference>
<evidence type="ECO:0000256" key="4">
    <source>
        <dbReference type="SAM" id="Coils"/>
    </source>
</evidence>
<evidence type="ECO:0000313" key="6">
    <source>
        <dbReference type="EMBL" id="JAB57982.1"/>
    </source>
</evidence>
<dbReference type="GO" id="GO:0019212">
    <property type="term" value="F:phosphatase inhibitor activity"/>
    <property type="evidence" value="ECO:0007669"/>
    <property type="project" value="TreeGrafter"/>
</dbReference>
<evidence type="ECO:0000256" key="2">
    <source>
        <dbReference type="ARBA" id="ARBA00023242"/>
    </source>
</evidence>
<organism evidence="6">
    <name type="scientific">Corethrella appendiculata</name>
    <dbReference type="NCBI Taxonomy" id="1370023"/>
    <lineage>
        <taxon>Eukaryota</taxon>
        <taxon>Metazoa</taxon>
        <taxon>Ecdysozoa</taxon>
        <taxon>Arthropoda</taxon>
        <taxon>Hexapoda</taxon>
        <taxon>Insecta</taxon>
        <taxon>Pterygota</taxon>
        <taxon>Neoptera</taxon>
        <taxon>Endopterygota</taxon>
        <taxon>Diptera</taxon>
        <taxon>Nematocera</taxon>
        <taxon>Culicoidea</taxon>
        <taxon>Chaoboridae</taxon>
        <taxon>Corethrella</taxon>
    </lineage>
</organism>
<dbReference type="GO" id="GO:0000122">
    <property type="term" value="P:negative regulation of transcription by RNA polymerase II"/>
    <property type="evidence" value="ECO:0007669"/>
    <property type="project" value="TreeGrafter"/>
</dbReference>
<feature type="coiled-coil region" evidence="4">
    <location>
        <begin position="78"/>
        <end position="105"/>
    </location>
</feature>
<feature type="region of interest" description="Disordered" evidence="5">
    <location>
        <begin position="205"/>
        <end position="237"/>
    </location>
</feature>
<evidence type="ECO:0000256" key="5">
    <source>
        <dbReference type="SAM" id="MobiDB-lite"/>
    </source>
</evidence>
<comment type="similarity">
    <text evidence="3">Belongs to the RNA polymerase II subunit 5-mediating protein family.</text>
</comment>
<keyword evidence="2" id="KW-0539">Nucleus</keyword>
<dbReference type="CDD" id="cd23159">
    <property type="entry name" value="Prefoldin_URI1"/>
    <property type="match status" value="1"/>
</dbReference>
<feature type="region of interest" description="Disordered" evidence="5">
    <location>
        <begin position="451"/>
        <end position="480"/>
    </location>
</feature>
<reference evidence="6" key="1">
    <citation type="journal article" date="2014" name="Insect Biochem. Mol. Biol.">
        <title>An insight into the sialome of the frog biting fly, Corethrella appendiculata.</title>
        <authorList>
            <person name="Ribeiro J.M.C."/>
            <person name="Chagas A.C."/>
            <person name="Pham V.M."/>
            <person name="Lounibos L.P."/>
            <person name="Calvo E."/>
        </authorList>
    </citation>
    <scope>NUCLEOTIDE SEQUENCE</scope>
    <source>
        <tissue evidence="6">Salivary glands</tissue>
    </source>
</reference>
<dbReference type="GO" id="GO:0003714">
    <property type="term" value="F:transcription corepressor activity"/>
    <property type="evidence" value="ECO:0007669"/>
    <property type="project" value="TreeGrafter"/>
</dbReference>
<dbReference type="AlphaFoldDB" id="U5EVF1"/>
<dbReference type="GO" id="GO:0003682">
    <property type="term" value="F:chromatin binding"/>
    <property type="evidence" value="ECO:0007669"/>
    <property type="project" value="TreeGrafter"/>
</dbReference>
<dbReference type="GO" id="GO:0005634">
    <property type="term" value="C:nucleus"/>
    <property type="evidence" value="ECO:0007669"/>
    <property type="project" value="UniProtKB-SubCell"/>
</dbReference>
<sequence>YNIALLQNDIETKRWQNYKHEHEEVEKNLGFYEKSLKVNIQVPIGSKAFMPGYLYHTSEIMVSHGAGYFSDVTTSQAIELAKRRIKIADTQLDKLKTEEQMLRKNVNIPNFENAFALDNENRQEIIEEYNEEEEKRWREEHKRKVKAHKKQEAEQRNKLLNEKNDVDVNEMLDELELMEELEGELENMLVEENVEVSKFIENEMKSSSAKSDDEESSAITNAKPKEETDSWSDVDSLSSDDDLISDEMKDLLDEIQNSSTTEKINLLFSKLDEINLNLKSNSKLKLVEKENLLIFKQEINEALEYLKYKYLKTAKSKKIKFSNENHVKYISENETVTATPSNNGKNSNEFTLKLKINHSPGNEISLSKDGSITSPVDIYKAFAHCMQTTTNEIVPPKQQKSILKNKEKVKKEIHLTETVDESAKTKHPRKPSIMENVPINIIGDVQEHQNTNQSKLDNQSVNNKKKVSRFKKSKEIIHHN</sequence>
<dbReference type="InterPro" id="IPR009053">
    <property type="entry name" value="Prefoldin"/>
</dbReference>